<dbReference type="Gene3D" id="3.30.565.10">
    <property type="entry name" value="Histidine kinase-like ATPase, C-terminal domain"/>
    <property type="match status" value="1"/>
</dbReference>
<dbReference type="InterPro" id="IPR005467">
    <property type="entry name" value="His_kinase_dom"/>
</dbReference>
<dbReference type="SUPFAM" id="SSF158472">
    <property type="entry name" value="HAMP domain-like"/>
    <property type="match status" value="1"/>
</dbReference>
<dbReference type="Pfam" id="PF02518">
    <property type="entry name" value="HATPase_c"/>
    <property type="match status" value="1"/>
</dbReference>
<comment type="caution">
    <text evidence="13">The sequence shown here is derived from an EMBL/GenBank/DDBJ whole genome shotgun (WGS) entry which is preliminary data.</text>
</comment>
<name>A0A5S3Z2G3_9GAMM</name>
<keyword evidence="9" id="KW-0067">ATP-binding</keyword>
<evidence type="ECO:0000256" key="6">
    <source>
        <dbReference type="ARBA" id="ARBA00022679"/>
    </source>
</evidence>
<dbReference type="CDD" id="cd00082">
    <property type="entry name" value="HisKA"/>
    <property type="match status" value="1"/>
</dbReference>
<reference evidence="14" key="2">
    <citation type="submission" date="2019-06" db="EMBL/GenBank/DDBJ databases">
        <title>Co-occurence of chitin degradation, pigmentation and bioactivity in marine Pseudoalteromonas.</title>
        <authorList>
            <person name="Sonnenschein E.C."/>
            <person name="Bech P.K."/>
        </authorList>
    </citation>
    <scope>NUCLEOTIDE SEQUENCE [LARGE SCALE GENOMIC DNA]</scope>
    <source>
        <strain evidence="14">S2897</strain>
    </source>
</reference>
<sequence length="455" mass="50708">MRPLFSKLYVKIFLWFWLTLAATFALLAGLSSMSFSELSYEPLRGGDAHYLKRLGHAIERSANKHDISAEQLINHGRFARRKQLYLYSVDQDKALQNFTPPHDIGLNELNFRQSMAPQMIFHEHFQALGPLLITLPDGQYQLYELRPGRKLPWLLRLKLMPTWLKVVVALGASLLLSLLFTRTLITPVNALRSAAKDIAAGNLQSRAPSNVRHDELGVLTDEFNAMAARLETLVNSQRSLLGDISHELRSPLTRLSLACALAQDSADSATLLQLQRIEKEAKQLDTLIARILMLSRLENRQQSIVRQRISVRELLAPVFADAKFEADSEHKQLSLAELSDSHFLYIDPQVVASACDNLLRNAIKYANQHIEVSLQWIDTIMLLSISDDGPGVAEHELAHLKEPFYRVGSARSRDSGGTGLGLAIANKAIAAHNGELVLQNNPQGGLVATIKLPTT</sequence>
<feature type="transmembrane region" description="Helical" evidence="10">
    <location>
        <begin position="12"/>
        <end position="30"/>
    </location>
</feature>
<keyword evidence="4" id="KW-1003">Cell membrane</keyword>
<evidence type="ECO:0000256" key="4">
    <source>
        <dbReference type="ARBA" id="ARBA00022475"/>
    </source>
</evidence>
<keyword evidence="8 13" id="KW-0418">Kinase</keyword>
<dbReference type="Gene3D" id="6.10.340.10">
    <property type="match status" value="1"/>
</dbReference>
<dbReference type="STRING" id="151081.TW72_12875"/>
<keyword evidence="7" id="KW-0547">Nucleotide-binding</keyword>
<dbReference type="InterPro" id="IPR004358">
    <property type="entry name" value="Sig_transdc_His_kin-like_C"/>
</dbReference>
<dbReference type="Pfam" id="PF00512">
    <property type="entry name" value="HisKA"/>
    <property type="match status" value="1"/>
</dbReference>
<dbReference type="PANTHER" id="PTHR44936">
    <property type="entry name" value="SENSOR PROTEIN CREC"/>
    <property type="match status" value="1"/>
</dbReference>
<dbReference type="InterPro" id="IPR050980">
    <property type="entry name" value="2C_sensor_his_kinase"/>
</dbReference>
<evidence type="ECO:0000256" key="8">
    <source>
        <dbReference type="ARBA" id="ARBA00022777"/>
    </source>
</evidence>
<dbReference type="RefSeq" id="WP_138548545.1">
    <property type="nucleotide sequence ID" value="NZ_PNCG01000014.1"/>
</dbReference>
<proteinExistence type="predicted"/>
<organism evidence="13 14">
    <name type="scientific">Pseudoalteromonas ruthenica</name>
    <dbReference type="NCBI Taxonomy" id="151081"/>
    <lineage>
        <taxon>Bacteria</taxon>
        <taxon>Pseudomonadati</taxon>
        <taxon>Pseudomonadota</taxon>
        <taxon>Gammaproteobacteria</taxon>
        <taxon>Alteromonadales</taxon>
        <taxon>Pseudoalteromonadaceae</taxon>
        <taxon>Pseudoalteromonas</taxon>
    </lineage>
</organism>
<evidence type="ECO:0000313" key="14">
    <source>
        <dbReference type="Proteomes" id="UP000305874"/>
    </source>
</evidence>
<dbReference type="EC" id="2.7.13.3" evidence="3"/>
<dbReference type="GO" id="GO:0005886">
    <property type="term" value="C:plasma membrane"/>
    <property type="evidence" value="ECO:0007669"/>
    <property type="project" value="UniProtKB-SubCell"/>
</dbReference>
<dbReference type="InterPro" id="IPR036890">
    <property type="entry name" value="HATPase_C_sf"/>
</dbReference>
<dbReference type="SMART" id="SM00304">
    <property type="entry name" value="HAMP"/>
    <property type="match status" value="1"/>
</dbReference>
<dbReference type="PROSITE" id="PS50885">
    <property type="entry name" value="HAMP"/>
    <property type="match status" value="1"/>
</dbReference>
<dbReference type="SMART" id="SM00388">
    <property type="entry name" value="HisKA"/>
    <property type="match status" value="1"/>
</dbReference>
<keyword evidence="10" id="KW-0472">Membrane</keyword>
<dbReference type="SMART" id="SM00387">
    <property type="entry name" value="HATPase_c"/>
    <property type="match status" value="1"/>
</dbReference>
<feature type="domain" description="HAMP" evidence="12">
    <location>
        <begin position="182"/>
        <end position="235"/>
    </location>
</feature>
<dbReference type="SUPFAM" id="SSF55874">
    <property type="entry name" value="ATPase domain of HSP90 chaperone/DNA topoisomerase II/histidine kinase"/>
    <property type="match status" value="1"/>
</dbReference>
<evidence type="ECO:0000256" key="10">
    <source>
        <dbReference type="SAM" id="Phobius"/>
    </source>
</evidence>
<dbReference type="Pfam" id="PF00672">
    <property type="entry name" value="HAMP"/>
    <property type="match status" value="1"/>
</dbReference>
<protein>
    <recommendedName>
        <fullName evidence="3">histidine kinase</fullName>
        <ecNumber evidence="3">2.7.13.3</ecNumber>
    </recommendedName>
</protein>
<dbReference type="EMBL" id="PNCG01000014">
    <property type="protein sequence ID" value="TMP86398.1"/>
    <property type="molecule type" value="Genomic_DNA"/>
</dbReference>
<dbReference type="InterPro" id="IPR003660">
    <property type="entry name" value="HAMP_dom"/>
</dbReference>
<evidence type="ECO:0000256" key="5">
    <source>
        <dbReference type="ARBA" id="ARBA00022553"/>
    </source>
</evidence>
<evidence type="ECO:0000256" key="1">
    <source>
        <dbReference type="ARBA" id="ARBA00000085"/>
    </source>
</evidence>
<evidence type="ECO:0000313" key="13">
    <source>
        <dbReference type="EMBL" id="TMP86398.1"/>
    </source>
</evidence>
<evidence type="ECO:0000259" key="11">
    <source>
        <dbReference type="PROSITE" id="PS50109"/>
    </source>
</evidence>
<dbReference type="CDD" id="cd06225">
    <property type="entry name" value="HAMP"/>
    <property type="match status" value="1"/>
</dbReference>
<gene>
    <name evidence="13" type="ORF">CWC05_13390</name>
</gene>
<dbReference type="AlphaFoldDB" id="A0A5S3Z2G3"/>
<keyword evidence="10" id="KW-0812">Transmembrane</keyword>
<dbReference type="InterPro" id="IPR036097">
    <property type="entry name" value="HisK_dim/P_sf"/>
</dbReference>
<accession>A0A5S3Z2G3</accession>
<keyword evidence="6" id="KW-0808">Transferase</keyword>
<dbReference type="InterPro" id="IPR003661">
    <property type="entry name" value="HisK_dim/P_dom"/>
</dbReference>
<comment type="subcellular location">
    <subcellularLocation>
        <location evidence="2">Cell membrane</location>
        <topology evidence="2">Multi-pass membrane protein</topology>
    </subcellularLocation>
</comment>
<dbReference type="PRINTS" id="PR00344">
    <property type="entry name" value="BCTRLSENSOR"/>
</dbReference>
<evidence type="ECO:0000256" key="9">
    <source>
        <dbReference type="ARBA" id="ARBA00022840"/>
    </source>
</evidence>
<comment type="catalytic activity">
    <reaction evidence="1">
        <text>ATP + protein L-histidine = ADP + protein N-phospho-L-histidine.</text>
        <dbReference type="EC" id="2.7.13.3"/>
    </reaction>
</comment>
<dbReference type="Gene3D" id="1.10.287.130">
    <property type="match status" value="1"/>
</dbReference>
<dbReference type="Proteomes" id="UP000305874">
    <property type="component" value="Unassembled WGS sequence"/>
</dbReference>
<dbReference type="GO" id="GO:0000155">
    <property type="term" value="F:phosphorelay sensor kinase activity"/>
    <property type="evidence" value="ECO:0007669"/>
    <property type="project" value="InterPro"/>
</dbReference>
<dbReference type="InterPro" id="IPR003594">
    <property type="entry name" value="HATPase_dom"/>
</dbReference>
<dbReference type="PANTHER" id="PTHR44936:SF10">
    <property type="entry name" value="SENSOR PROTEIN RSTB"/>
    <property type="match status" value="1"/>
</dbReference>
<evidence type="ECO:0000256" key="2">
    <source>
        <dbReference type="ARBA" id="ARBA00004651"/>
    </source>
</evidence>
<keyword evidence="10" id="KW-1133">Transmembrane helix</keyword>
<feature type="domain" description="Histidine kinase" evidence="11">
    <location>
        <begin position="243"/>
        <end position="455"/>
    </location>
</feature>
<evidence type="ECO:0000256" key="7">
    <source>
        <dbReference type="ARBA" id="ARBA00022741"/>
    </source>
</evidence>
<evidence type="ECO:0000259" key="12">
    <source>
        <dbReference type="PROSITE" id="PS50885"/>
    </source>
</evidence>
<evidence type="ECO:0000256" key="3">
    <source>
        <dbReference type="ARBA" id="ARBA00012438"/>
    </source>
</evidence>
<reference evidence="13 14" key="1">
    <citation type="submission" date="2017-12" db="EMBL/GenBank/DDBJ databases">
        <authorList>
            <person name="Paulsen S."/>
            <person name="Gram L.K."/>
        </authorList>
    </citation>
    <scope>NUCLEOTIDE SEQUENCE [LARGE SCALE GENOMIC DNA]</scope>
    <source>
        <strain evidence="13 14">S2897</strain>
    </source>
</reference>
<dbReference type="GO" id="GO:0005524">
    <property type="term" value="F:ATP binding"/>
    <property type="evidence" value="ECO:0007669"/>
    <property type="project" value="UniProtKB-KW"/>
</dbReference>
<keyword evidence="5" id="KW-0597">Phosphoprotein</keyword>
<dbReference type="SUPFAM" id="SSF47384">
    <property type="entry name" value="Homodimeric domain of signal transducing histidine kinase"/>
    <property type="match status" value="1"/>
</dbReference>
<dbReference type="PROSITE" id="PS50109">
    <property type="entry name" value="HIS_KIN"/>
    <property type="match status" value="1"/>
</dbReference>